<proteinExistence type="predicted"/>
<dbReference type="RefSeq" id="WP_182202305.1">
    <property type="nucleotide sequence ID" value="NZ_JACGLT010000002.1"/>
</dbReference>
<dbReference type="Proteomes" id="UP000541857">
    <property type="component" value="Unassembled WGS sequence"/>
</dbReference>
<protein>
    <submittedName>
        <fullName evidence="1">Uncharacterized protein</fullName>
    </submittedName>
</protein>
<keyword evidence="2" id="KW-1185">Reference proteome</keyword>
<dbReference type="InterPro" id="IPR046219">
    <property type="entry name" value="DUF6252"/>
</dbReference>
<gene>
    <name evidence="1" type="ORF">H3Z82_02445</name>
</gene>
<name>A0A7W2M2L8_9FLAO</name>
<evidence type="ECO:0000313" key="2">
    <source>
        <dbReference type="Proteomes" id="UP000541857"/>
    </source>
</evidence>
<reference evidence="1 2" key="1">
    <citation type="submission" date="2020-07" db="EMBL/GenBank/DDBJ databases">
        <title>Bacterium isolated from marine sediment.</title>
        <authorList>
            <person name="Shang D."/>
        </authorList>
    </citation>
    <scope>NUCLEOTIDE SEQUENCE [LARGE SCALE GENOMIC DNA]</scope>
    <source>
        <strain evidence="1 2">F6074</strain>
    </source>
</reference>
<accession>A0A7W2M2L8</accession>
<dbReference type="EMBL" id="JACGLT010000002">
    <property type="protein sequence ID" value="MBA6151578.1"/>
    <property type="molecule type" value="Genomic_DNA"/>
</dbReference>
<sequence length="154" mass="17204">MKKVALFLIILFTCYGCGDEVQFNTPALQGNKNYQLWRATYFDAVLAEHGQLTINAGTKTEKLEIVLVSLKEGAYSLSKMSDSKIDFLDEENISYSTANLQNPEDNFEQEIGQVVITEFDGNTITGTFRFIAFSADGQDSVGFNDGIFYKVPVR</sequence>
<comment type="caution">
    <text evidence="1">The sequence shown here is derived from an EMBL/GenBank/DDBJ whole genome shotgun (WGS) entry which is preliminary data.</text>
</comment>
<dbReference type="Pfam" id="PF19765">
    <property type="entry name" value="DUF6252"/>
    <property type="match status" value="1"/>
</dbReference>
<dbReference type="AlphaFoldDB" id="A0A7W2M2L8"/>
<organism evidence="1 2">
    <name type="scientific">Gelidibacter maritimus</name>
    <dbReference type="NCBI Taxonomy" id="2761487"/>
    <lineage>
        <taxon>Bacteria</taxon>
        <taxon>Pseudomonadati</taxon>
        <taxon>Bacteroidota</taxon>
        <taxon>Flavobacteriia</taxon>
        <taxon>Flavobacteriales</taxon>
        <taxon>Flavobacteriaceae</taxon>
        <taxon>Gelidibacter</taxon>
    </lineage>
</organism>
<evidence type="ECO:0000313" key="1">
    <source>
        <dbReference type="EMBL" id="MBA6151578.1"/>
    </source>
</evidence>